<evidence type="ECO:0000256" key="1">
    <source>
        <dbReference type="SAM" id="MobiDB-lite"/>
    </source>
</evidence>
<dbReference type="InterPro" id="IPR020958">
    <property type="entry name" value="DUF3686"/>
</dbReference>
<name>A0A9E8HHV3_9ALTE</name>
<sequence>MVQQNQSTGDSNVENAVAAGGAYEVIRKRLSEQGKTLNQLTRTLNESRLEEFGSSDMSVVSRVRVRTENNSVARDMVQVGDYLLFGYNVFLGLKKETKIEDVFSLFHLKSEGENYDLEPADSGSSFLSQASFVSDFEELYRYYKHTRLVELSVKNGKLLAGFQIGERLEDLRVFRWSVSADGKDVQYIDSRGERDIQLPPAYDFEWISTTREDSVHGRHPHINILDKVFVETVGGDLTIKIENNTEDGLGIYREPVEDETQSLDDADYFYAELGGLILLKIKPYREENWRYLIFNTMTEEVLRIDAIGQSCVQLPEDHGVIFPGGYYLQTGEYKTFEQESVNSESGGLKFKRMIRSPNGEDVLYVFYEPEEGLVGLFAYNLISKELQNPIYCHGYALSEAGKLVVFSAESEPTRIHPMQIWQTPFVSQEFASKAEVSQSFFGRIGNAALVRGVSDLYSVCRLIDNQSVSSKVYEELSKSAAKIFDAHYWVADYHPSDQISEQPSVESILKEITQTSELVIDEFEKVESIRRQSQQSMAEAEAAQDDILLSIRPENWEIAEEYVQALDRLRHQRGHLATIKELRYIDLECIDTLDQQLVESQSQLSEQTVTFLSNEEALTPYLDKIDELNKEVDQAETIASLTPLIETIESTASGLDLLSELMASLKVDDATVRTRIIDSISEVYSKLNQSKATARHKQKSLGSEEAIAQFGAQFKLFSQSITNALGMANTPERCDEQLSRLLVQLEELESQFSEYDQFLSDIMAKREEVYESFESHKQQLLDERQRKAQSVTDAAERILASIERRSLKFTEADELNTYFASDALVLKTREMVERLRELDSVVKADDVESRFKSIKEQALRSLRDKTDIYEEGGKVIKLGPRHKFSVNTQELDLTIVPRNGELNVHLTGTDFFEELTRTELLDLRPYWDMTLESETPSVYRAEYLAILVLNAAEKEEHELSNELLREALLDTDALLKLVRTFAVPRYKEGYQKGIHDHDAVLLLQQLIPAMDSADLLRFDPLCRGLAQVFWANTIHAGRDDAPLLLSIKAKAVTWHERAQSAAHMLAIFNNQRATQLLVEEAAQAIRLFIELHPISVTERDIERAAEYLIAELSRDQVDFISSKYAQSLVDELKRTLDDVSWRKYQSSLEKLKGQVAERWHLSASWLTALAEGKSLDHLVRYIPEAIALVNADGRIERRPTEVDVELTVNGLLGDHPRIENQQLSFALDEFFQRLDDHQQRVVKGYHDYLTLRQSIIDEEREALRLDTFKPKPLSSFVRNRLINESYLPLIGDNLAKQMGTVGENKRTDLMGLLMMISPPGYGKTTLMEYVASRLGLIFMKINCPSLGHDVLSLDPEQAPNATARQELEKLNLGLEMGNNVMLYLDDIQHTHPEFLQKFISLCDGTRRIEGIWKGKTKTYDMRGKKFCVVMAGNPYTESGEAFKVPDMLANRADIYNLGDILGGMDEQFALSYIENSLTSNPVLAPLATREMSDIYKLVKLAQGENIATTDLSHQYSGAEVNEISGVLQKLFTIQEIILKVNQQYIASAAQDDSYRTEPSFKLQGSYRNMNKMAEKVSSVMNEDELMQMISDHYLGESQLLTSGAEENLLKLAELRGNMTDEEQQRWQQIKKDFTRNKAMGGDDTDVGGKVVAQLVDLVDSIKQLGDVADNVTSRDIDSDNRQGDRTTQQLDVINSSLNRIGDVLSAGYDVVQEQKSVESKTLPVPKVEVVNQPVPGLDKVLRVLANTMENSIFPLVRTMDKKIDIDLRTHEKMAEISTQLRQLESELSGGRNGPVSKGPGGKGSKE</sequence>
<dbReference type="Pfam" id="PF00004">
    <property type="entry name" value="AAA"/>
    <property type="match status" value="1"/>
</dbReference>
<dbReference type="RefSeq" id="WP_251812370.1">
    <property type="nucleotide sequence ID" value="NZ_CP101527.1"/>
</dbReference>
<proteinExistence type="predicted"/>
<evidence type="ECO:0000259" key="4">
    <source>
        <dbReference type="Pfam" id="PF25472"/>
    </source>
</evidence>
<dbReference type="Gene3D" id="3.40.50.300">
    <property type="entry name" value="P-loop containing nucleotide triphosphate hydrolases"/>
    <property type="match status" value="1"/>
</dbReference>
<dbReference type="InterPro" id="IPR057224">
    <property type="entry name" value="DUF7902"/>
</dbReference>
<dbReference type="Pfam" id="PF12458">
    <property type="entry name" value="DUF3686"/>
    <property type="match status" value="1"/>
</dbReference>
<reference evidence="5" key="1">
    <citation type="submission" date="2022-07" db="EMBL/GenBank/DDBJ databases">
        <title>Alkalimarinus sp. nov., isolated from gut of a Alitta virens.</title>
        <authorList>
            <person name="Yang A.I."/>
            <person name="Shin N.-R."/>
        </authorList>
    </citation>
    <scope>NUCLEOTIDE SEQUENCE</scope>
    <source>
        <strain evidence="5">FA028</strain>
    </source>
</reference>
<dbReference type="KEGG" id="asem:NNL22_18405"/>
<feature type="domain" description="DUF7902" evidence="4">
    <location>
        <begin position="616"/>
        <end position="700"/>
    </location>
</feature>
<evidence type="ECO:0000259" key="2">
    <source>
        <dbReference type="Pfam" id="PF00004"/>
    </source>
</evidence>
<dbReference type="GO" id="GO:0005524">
    <property type="term" value="F:ATP binding"/>
    <property type="evidence" value="ECO:0007669"/>
    <property type="project" value="InterPro"/>
</dbReference>
<keyword evidence="6" id="KW-1185">Reference proteome</keyword>
<evidence type="ECO:0000259" key="3">
    <source>
        <dbReference type="Pfam" id="PF12458"/>
    </source>
</evidence>
<evidence type="ECO:0000313" key="6">
    <source>
        <dbReference type="Proteomes" id="UP001164472"/>
    </source>
</evidence>
<gene>
    <name evidence="5" type="ORF">NNL22_18405</name>
</gene>
<accession>A0A9E8HHV3</accession>
<feature type="region of interest" description="Disordered" evidence="1">
    <location>
        <begin position="1783"/>
        <end position="1806"/>
    </location>
</feature>
<feature type="domain" description="ATPase AAA-type core" evidence="2">
    <location>
        <begin position="1314"/>
        <end position="1390"/>
    </location>
</feature>
<dbReference type="EMBL" id="CP101527">
    <property type="protein sequence ID" value="UZW74968.1"/>
    <property type="molecule type" value="Genomic_DNA"/>
</dbReference>
<organism evidence="5 6">
    <name type="scientific">Alkalimarinus sediminis</name>
    <dbReference type="NCBI Taxonomy" id="1632866"/>
    <lineage>
        <taxon>Bacteria</taxon>
        <taxon>Pseudomonadati</taxon>
        <taxon>Pseudomonadota</taxon>
        <taxon>Gammaproteobacteria</taxon>
        <taxon>Alteromonadales</taxon>
        <taxon>Alteromonadaceae</taxon>
        <taxon>Alkalimarinus</taxon>
    </lineage>
</organism>
<feature type="domain" description="DUF3686" evidence="3">
    <location>
        <begin position="37"/>
        <end position="488"/>
    </location>
</feature>
<evidence type="ECO:0000313" key="5">
    <source>
        <dbReference type="EMBL" id="UZW74968.1"/>
    </source>
</evidence>
<dbReference type="Pfam" id="PF25472">
    <property type="entry name" value="DUF7902"/>
    <property type="match status" value="1"/>
</dbReference>
<dbReference type="SUPFAM" id="SSF52540">
    <property type="entry name" value="P-loop containing nucleoside triphosphate hydrolases"/>
    <property type="match status" value="1"/>
</dbReference>
<dbReference type="InterPro" id="IPR027417">
    <property type="entry name" value="P-loop_NTPase"/>
</dbReference>
<dbReference type="InterPro" id="IPR003959">
    <property type="entry name" value="ATPase_AAA_core"/>
</dbReference>
<dbReference type="Proteomes" id="UP001164472">
    <property type="component" value="Chromosome"/>
</dbReference>
<dbReference type="GO" id="GO:0016887">
    <property type="term" value="F:ATP hydrolysis activity"/>
    <property type="evidence" value="ECO:0007669"/>
    <property type="project" value="InterPro"/>
</dbReference>
<protein>
    <submittedName>
        <fullName evidence="5">DNA repair ATPase</fullName>
    </submittedName>
</protein>